<dbReference type="InterPro" id="IPR029063">
    <property type="entry name" value="SAM-dependent_MTases_sf"/>
</dbReference>
<feature type="domain" description="Methyltransferase type 12" evidence="1">
    <location>
        <begin position="45"/>
        <end position="134"/>
    </location>
</feature>
<sequence>MTHNKFDGVAPIYDFLAKLVFGESILLAQTCFLGNTCADKRVLIAGGGTGKLLQHQSLQLARSVTFLDRSELMLKQAQKRGAWLQNVRYTPEDFFTHSGEYDLVVCNFFLDCFDETHLEKALTQLDRLMTPEATLIVTDFDIPVTTSQKLLVRLMILFFRLFSRLQASKLLPIKKKLSKCFLTLQEENFYGQLVFSRVLVRKDLR</sequence>
<name>A0ABQ3I1G0_9BACT</name>
<accession>A0ABQ3I1G0</accession>
<evidence type="ECO:0000313" key="3">
    <source>
        <dbReference type="Proteomes" id="UP000658258"/>
    </source>
</evidence>
<gene>
    <name evidence="2" type="ORF">GCM10011340_05860</name>
</gene>
<dbReference type="Pfam" id="PF08242">
    <property type="entry name" value="Methyltransf_12"/>
    <property type="match status" value="1"/>
</dbReference>
<dbReference type="RefSeq" id="WP_189628689.1">
    <property type="nucleotide sequence ID" value="NZ_BNAG01000001.1"/>
</dbReference>
<proteinExistence type="predicted"/>
<dbReference type="SUPFAM" id="SSF53335">
    <property type="entry name" value="S-adenosyl-L-methionine-dependent methyltransferases"/>
    <property type="match status" value="1"/>
</dbReference>
<protein>
    <recommendedName>
        <fullName evidence="1">Methyltransferase type 12 domain-containing protein</fullName>
    </recommendedName>
</protein>
<dbReference type="Proteomes" id="UP000658258">
    <property type="component" value="Unassembled WGS sequence"/>
</dbReference>
<dbReference type="Gene3D" id="3.40.50.150">
    <property type="entry name" value="Vaccinia Virus protein VP39"/>
    <property type="match status" value="1"/>
</dbReference>
<evidence type="ECO:0000259" key="1">
    <source>
        <dbReference type="Pfam" id="PF08242"/>
    </source>
</evidence>
<dbReference type="EMBL" id="BNAG01000001">
    <property type="protein sequence ID" value="GHE54118.1"/>
    <property type="molecule type" value="Genomic_DNA"/>
</dbReference>
<keyword evidence="3" id="KW-1185">Reference proteome</keyword>
<evidence type="ECO:0000313" key="2">
    <source>
        <dbReference type="EMBL" id="GHE54118.1"/>
    </source>
</evidence>
<dbReference type="InterPro" id="IPR013217">
    <property type="entry name" value="Methyltransf_12"/>
</dbReference>
<dbReference type="CDD" id="cd02440">
    <property type="entry name" value="AdoMet_MTases"/>
    <property type="match status" value="1"/>
</dbReference>
<comment type="caution">
    <text evidence="2">The sequence shown here is derived from an EMBL/GenBank/DDBJ whole genome shotgun (WGS) entry which is preliminary data.</text>
</comment>
<organism evidence="2 3">
    <name type="scientific">Roseivirga thermotolerans</name>
    <dbReference type="NCBI Taxonomy" id="1758176"/>
    <lineage>
        <taxon>Bacteria</taxon>
        <taxon>Pseudomonadati</taxon>
        <taxon>Bacteroidota</taxon>
        <taxon>Cytophagia</taxon>
        <taxon>Cytophagales</taxon>
        <taxon>Roseivirgaceae</taxon>
        <taxon>Roseivirga</taxon>
    </lineage>
</organism>
<reference evidence="3" key="1">
    <citation type="journal article" date="2019" name="Int. J. Syst. Evol. Microbiol.">
        <title>The Global Catalogue of Microorganisms (GCM) 10K type strain sequencing project: providing services to taxonomists for standard genome sequencing and annotation.</title>
        <authorList>
            <consortium name="The Broad Institute Genomics Platform"/>
            <consortium name="The Broad Institute Genome Sequencing Center for Infectious Disease"/>
            <person name="Wu L."/>
            <person name="Ma J."/>
        </authorList>
    </citation>
    <scope>NUCLEOTIDE SEQUENCE [LARGE SCALE GENOMIC DNA]</scope>
    <source>
        <strain evidence="3">CGMCC 1.15111</strain>
    </source>
</reference>